<dbReference type="SUPFAM" id="SSF52402">
    <property type="entry name" value="Adenine nucleotide alpha hydrolases-like"/>
    <property type="match status" value="2"/>
</dbReference>
<keyword evidence="4" id="KW-1185">Reference proteome</keyword>
<dbReference type="InterPro" id="IPR014729">
    <property type="entry name" value="Rossmann-like_a/b/a_fold"/>
</dbReference>
<evidence type="ECO:0000259" key="2">
    <source>
        <dbReference type="Pfam" id="PF00582"/>
    </source>
</evidence>
<accession>A0ABD6DHX0</accession>
<feature type="domain" description="UspA" evidence="2">
    <location>
        <begin position="1"/>
        <end position="125"/>
    </location>
</feature>
<dbReference type="RefSeq" id="WP_256399981.1">
    <property type="nucleotide sequence ID" value="NZ_JANHJR010000002.1"/>
</dbReference>
<name>A0ABD6DHX0_9EURY</name>
<dbReference type="CDD" id="cd00293">
    <property type="entry name" value="USP-like"/>
    <property type="match status" value="2"/>
</dbReference>
<dbReference type="InterPro" id="IPR006015">
    <property type="entry name" value="Universal_stress_UspA"/>
</dbReference>
<dbReference type="Gene3D" id="3.40.50.620">
    <property type="entry name" value="HUPs"/>
    <property type="match status" value="2"/>
</dbReference>
<proteinExistence type="inferred from homology"/>
<dbReference type="AlphaFoldDB" id="A0ABD6DHX0"/>
<evidence type="ECO:0000313" key="3">
    <source>
        <dbReference type="EMBL" id="MFD1644723.1"/>
    </source>
</evidence>
<comment type="similarity">
    <text evidence="1">Belongs to the universal stress protein A family.</text>
</comment>
<gene>
    <name evidence="3" type="ORF">ACFSBL_03415</name>
</gene>
<dbReference type="InterPro" id="IPR006016">
    <property type="entry name" value="UspA"/>
</dbReference>
<dbReference type="PANTHER" id="PTHR46268">
    <property type="entry name" value="STRESS RESPONSE PROTEIN NHAX"/>
    <property type="match status" value="1"/>
</dbReference>
<dbReference type="EMBL" id="JBHUDO010000001">
    <property type="protein sequence ID" value="MFD1644723.1"/>
    <property type="molecule type" value="Genomic_DNA"/>
</dbReference>
<organism evidence="3 4">
    <name type="scientific">Haloarchaeobius litoreus</name>
    <dbReference type="NCBI Taxonomy" id="755306"/>
    <lineage>
        <taxon>Archaea</taxon>
        <taxon>Methanobacteriati</taxon>
        <taxon>Methanobacteriota</taxon>
        <taxon>Stenosarchaea group</taxon>
        <taxon>Halobacteria</taxon>
        <taxon>Halobacteriales</taxon>
        <taxon>Halorubellaceae</taxon>
        <taxon>Haloarchaeobius</taxon>
    </lineage>
</organism>
<reference evidence="3 4" key="1">
    <citation type="journal article" date="2019" name="Int. J. Syst. Evol. Microbiol.">
        <title>The Global Catalogue of Microorganisms (GCM) 10K type strain sequencing project: providing services to taxonomists for standard genome sequencing and annotation.</title>
        <authorList>
            <consortium name="The Broad Institute Genomics Platform"/>
            <consortium name="The Broad Institute Genome Sequencing Center for Infectious Disease"/>
            <person name="Wu L."/>
            <person name="Ma J."/>
        </authorList>
    </citation>
    <scope>NUCLEOTIDE SEQUENCE [LARGE SCALE GENOMIC DNA]</scope>
    <source>
        <strain evidence="3 4">CGMCC 1.10390</strain>
    </source>
</reference>
<dbReference type="PRINTS" id="PR01438">
    <property type="entry name" value="UNVRSLSTRESS"/>
</dbReference>
<feature type="domain" description="UspA" evidence="2">
    <location>
        <begin position="134"/>
        <end position="277"/>
    </location>
</feature>
<dbReference type="Pfam" id="PF00582">
    <property type="entry name" value="Usp"/>
    <property type="match status" value="2"/>
</dbReference>
<evidence type="ECO:0000256" key="1">
    <source>
        <dbReference type="ARBA" id="ARBA00008791"/>
    </source>
</evidence>
<protein>
    <submittedName>
        <fullName evidence="3">Universal stress protein</fullName>
    </submittedName>
</protein>
<evidence type="ECO:0000313" key="4">
    <source>
        <dbReference type="Proteomes" id="UP001597034"/>
    </source>
</evidence>
<dbReference type="Proteomes" id="UP001597034">
    <property type="component" value="Unassembled WGS sequence"/>
</dbReference>
<dbReference type="PANTHER" id="PTHR46268:SF6">
    <property type="entry name" value="UNIVERSAL STRESS PROTEIN UP12"/>
    <property type="match status" value="1"/>
</dbReference>
<comment type="caution">
    <text evidence="3">The sequence shown here is derived from an EMBL/GenBank/DDBJ whole genome shotgun (WGS) entry which is preliminary data.</text>
</comment>
<sequence>MFERLLIAVDGSDCATRAARAGVAMAATYGASVDAVVAAHDELDEDDAEQVLADVEAIGADAGVTVESHVVTGRPARSVVSFADEVDADVIVVGRHGLSGFRERLLGGTTERVLRRTDRHVLTVPSGDGPVDDYTDVLLPTDGSEDAAAAGAPATDLASTYGATLHVLGVVDVVRESGPFSAGGVDQAYIDRLLDAEREGVDALADDCADLAEEDLAIERAAVTGTPSEAIVAYVEDEGVDLVVMSSSGESSLAGQLLGSTTDRVLRTIDEPVLVVHP</sequence>